<dbReference type="GO" id="GO:0008984">
    <property type="term" value="F:protein-glutamate methylesterase activity"/>
    <property type="evidence" value="ECO:0007669"/>
    <property type="project" value="InterPro"/>
</dbReference>
<organism evidence="14 15">
    <name type="scientific">Pararhizobium antarcticum</name>
    <dbReference type="NCBI Taxonomy" id="1798805"/>
    <lineage>
        <taxon>Bacteria</taxon>
        <taxon>Pseudomonadati</taxon>
        <taxon>Pseudomonadota</taxon>
        <taxon>Alphaproteobacteria</taxon>
        <taxon>Hyphomicrobiales</taxon>
        <taxon>Rhizobiaceae</taxon>
        <taxon>Rhizobium/Agrobacterium group</taxon>
        <taxon>Pararhizobium</taxon>
    </lineage>
</organism>
<dbReference type="InterPro" id="IPR000700">
    <property type="entry name" value="PAS-assoc_C"/>
</dbReference>
<dbReference type="PRINTS" id="PR00996">
    <property type="entry name" value="CHERMTFRASE"/>
</dbReference>
<dbReference type="PROSITE" id="PS50109">
    <property type="entry name" value="HIS_KIN"/>
    <property type="match status" value="1"/>
</dbReference>
<dbReference type="InterPro" id="IPR022642">
    <property type="entry name" value="CheR_C"/>
</dbReference>
<dbReference type="InterPro" id="IPR022641">
    <property type="entry name" value="CheR_N"/>
</dbReference>
<dbReference type="InterPro" id="IPR011006">
    <property type="entry name" value="CheY-like_superfamily"/>
</dbReference>
<gene>
    <name evidence="14" type="ORF">AX760_13115</name>
</gene>
<feature type="domain" description="Histidine kinase" evidence="9">
    <location>
        <begin position="831"/>
        <end position="1044"/>
    </location>
</feature>
<sequence length="1415" mass="154994">MAFIFVQHLDPSHQSLIVDLLASHTTLAVSEAVDGTIVEREHFYVIAPGTYLTIEKGILRMSRPSGQQRVRLPFDFLLRTLADDAGDRAMCVVLSGTGADGSSGLVEIRKSGGLVIVQKPEEAAYDGMPHSAVMTGMVDNVLPVADIPNALLEYSSRQNAERARPPENLNETSRSTSSLSLSFLDQIIDLVRSKTSHDFRSYKQGTLKRRVERRMGLLAIPVGDFPDYLTRLQNDQTELENLSKDLLINVTSFFRDKQIFDLLALKTVPELVKAHSPDRPIRIWIAGCSSGEEAYSIAMLFREAIAEINPGIKLQVFASDVDADAIATAREGVYPETIAADVSKDRLTRFFSRDEHGYRILPELRAMVVFTEQDVLADPPFSRIDMVSCRNLLIYLGPEAQAKVISLFHFALREGGILLLGSSETVGKADGRFETISKSERLYRHIGRSRPGELLFSLSPTEGSRPSGGTGPGVALSQQAILANLCKQLVMDNYAPAAVLINKKHDILYTLGAINRYLTLPSGHPTHDVMSMLPRALQTKLRSAIQRAGQQKTRIISSGGKMNARDTETAFSIHVEPVSSEGQDLFLICFVDEPVGKAIRTGVAGLPADGGRIAELENELEVTKAELNGAIRNLEISGEEQKAINEEGASFNEEYQSTNEELLTSKEELQSLNEELTALNGQLQETLERQRTTANDLQNVLYSTAVATLFLDEDLNIRFFTPATKSLFKVIPGDIGRPLADLSSLAVDTTLLTDAATVLKNHRPLEHEIESRNGTWYMRRILPYLGEDNSVEGVVITFVDITEQRHNADALEVAKRQADLANAAKSRFLAAASHDLRQPLQTLSLLQGLLVRKVEGEKSQGLLARLGDTLGSMSGMLNALLDINQIEAGIVQAHISDFGIQDLLTELRAEFGVTAQAKGLDLRVVDCSVVVRTDPQLLGQMVRNLLSNAFKYTKSGKVLLGCRRRGGILSIEIWDTGIGIPATELQAIFDEYHQLDNDARERSKGLGLGLSIVQRLGALLGHHVRVKSRLSKGSVFAIEATVAKSTTPVETAVEPIPTTEIPPLGRNQAISILVIEDDPEVRDLLDQLLTDEGHSVSTAQDGPAAITLVAKQKMTPELILADYNMPGGMNGMQVVMKLRQELGRDVPAIILTGDISNKTLNDVTGMNLIRLAKPVRLSDVEQAIQKLLMAKVDSAAPEPLLVPESGDVANTVFVIDDDDDLLQTLRLVIEKHGLPVETYSSCEEFLNAGHPRDEGCLLVDGYLPGMNGLELLQRLQQNGRHIQSIMMTGNSDVAMVVNAMKAGASDFIEKPIKHAELLDCIDHSLEQSRDESKRATWHQDSAKLIASLTLRQKEIMELVLAGHPSKNIAADLCISQRTVENHRASIMTKTGSKSLPALARLALAAERQTELPSLR</sequence>
<dbReference type="InterPro" id="IPR000780">
    <property type="entry name" value="CheR_MeTrfase"/>
</dbReference>
<dbReference type="SUPFAM" id="SSF47757">
    <property type="entry name" value="Chemotaxis receptor methyltransferase CheR, N-terminal domain"/>
    <property type="match status" value="1"/>
</dbReference>
<dbReference type="Pfam" id="PF01339">
    <property type="entry name" value="CheB_methylest"/>
    <property type="match status" value="1"/>
</dbReference>
<dbReference type="SUPFAM" id="SSF52172">
    <property type="entry name" value="CheY-like"/>
    <property type="match status" value="2"/>
</dbReference>
<dbReference type="InterPro" id="IPR036097">
    <property type="entry name" value="HisK_dim/P_sf"/>
</dbReference>
<comment type="caution">
    <text evidence="5">Lacks conserved residue(s) required for the propagation of feature annotation.</text>
</comment>
<dbReference type="SUPFAM" id="SSF53335">
    <property type="entry name" value="S-adenosyl-L-methionine-dependent methyltransferases"/>
    <property type="match status" value="1"/>
</dbReference>
<feature type="domain" description="PAC" evidence="11">
    <location>
        <begin position="763"/>
        <end position="813"/>
    </location>
</feature>
<evidence type="ECO:0000313" key="14">
    <source>
        <dbReference type="EMBL" id="OJF99418.1"/>
    </source>
</evidence>
<dbReference type="InterPro" id="IPR005467">
    <property type="entry name" value="His_kinase_dom"/>
</dbReference>
<dbReference type="Pfam" id="PF03705">
    <property type="entry name" value="CheR_N"/>
    <property type="match status" value="1"/>
</dbReference>
<dbReference type="GO" id="GO:0005737">
    <property type="term" value="C:cytoplasm"/>
    <property type="evidence" value="ECO:0007669"/>
    <property type="project" value="InterPro"/>
</dbReference>
<evidence type="ECO:0000259" key="12">
    <source>
        <dbReference type="PROSITE" id="PS50122"/>
    </source>
</evidence>
<dbReference type="Gene3D" id="1.10.287.130">
    <property type="match status" value="1"/>
</dbReference>
<feature type="domain" description="CheR-type methyltransferase" evidence="13">
    <location>
        <begin position="172"/>
        <end position="437"/>
    </location>
</feature>
<evidence type="ECO:0000259" key="9">
    <source>
        <dbReference type="PROSITE" id="PS50109"/>
    </source>
</evidence>
<dbReference type="CDD" id="cd16434">
    <property type="entry name" value="CheB-CheR_fusion"/>
    <property type="match status" value="1"/>
</dbReference>
<evidence type="ECO:0000259" key="11">
    <source>
        <dbReference type="PROSITE" id="PS50113"/>
    </source>
</evidence>
<dbReference type="Gene3D" id="3.30.565.10">
    <property type="entry name" value="Histidine kinase-like ATPase, C-terminal domain"/>
    <property type="match status" value="1"/>
</dbReference>
<feature type="domain" description="HTH luxR-type" evidence="8">
    <location>
        <begin position="1341"/>
        <end position="1406"/>
    </location>
</feature>
<dbReference type="InterPro" id="IPR035909">
    <property type="entry name" value="CheB_C"/>
</dbReference>
<evidence type="ECO:0000256" key="3">
    <source>
        <dbReference type="ARBA" id="ARBA00022500"/>
    </source>
</evidence>
<feature type="domain" description="CheB-type methylesterase" evidence="12">
    <location>
        <begin position="1"/>
        <end position="158"/>
    </location>
</feature>
<dbReference type="InterPro" id="IPR001789">
    <property type="entry name" value="Sig_transdc_resp-reg_receiver"/>
</dbReference>
<dbReference type="SUPFAM" id="SSF47384">
    <property type="entry name" value="Homodimeric domain of signal transducing histidine kinase"/>
    <property type="match status" value="1"/>
</dbReference>
<name>A0A657LXC8_9HYPH</name>
<dbReference type="GO" id="GO:0000156">
    <property type="term" value="F:phosphorelay response regulator activity"/>
    <property type="evidence" value="ECO:0007669"/>
    <property type="project" value="InterPro"/>
</dbReference>
<reference evidence="14 15" key="1">
    <citation type="submission" date="2016-02" db="EMBL/GenBank/DDBJ databases">
        <title>Genome sequencing of a beta-galactosidase producing bacteria Rhizobium sp. 59.</title>
        <authorList>
            <person name="Wang D."/>
            <person name="Kot W."/>
            <person name="Qin Y."/>
            <person name="Hansen L."/>
            <person name="Naqvi K."/>
            <person name="Rensing C."/>
        </authorList>
    </citation>
    <scope>NUCLEOTIDE SEQUENCE [LARGE SCALE GENOMIC DNA]</scope>
    <source>
        <strain evidence="14 15">59</strain>
    </source>
</reference>
<dbReference type="CDD" id="cd06170">
    <property type="entry name" value="LuxR_C_like"/>
    <property type="match status" value="1"/>
</dbReference>
<dbReference type="PRINTS" id="PR00038">
    <property type="entry name" value="HTHLUXR"/>
</dbReference>
<dbReference type="Gene3D" id="3.40.50.180">
    <property type="entry name" value="Methylesterase CheB, C-terminal domain"/>
    <property type="match status" value="1"/>
</dbReference>
<keyword evidence="14" id="KW-0418">Kinase</keyword>
<comment type="caution">
    <text evidence="14">The sequence shown here is derived from an EMBL/GenBank/DDBJ whole genome shotgun (WGS) entry which is preliminary data.</text>
</comment>
<accession>A0A657LXC8</accession>
<dbReference type="PROSITE" id="PS50110">
    <property type="entry name" value="RESPONSE_REGULATORY"/>
    <property type="match status" value="1"/>
</dbReference>
<evidence type="ECO:0000256" key="5">
    <source>
        <dbReference type="PROSITE-ProRule" id="PRU00050"/>
    </source>
</evidence>
<dbReference type="EC" id="2.7.13.3" evidence="2"/>
<dbReference type="InterPro" id="IPR036890">
    <property type="entry name" value="HATPase_C_sf"/>
</dbReference>
<dbReference type="PROSITE" id="PS50123">
    <property type="entry name" value="CHER"/>
    <property type="match status" value="1"/>
</dbReference>
<dbReference type="PANTHER" id="PTHR24422">
    <property type="entry name" value="CHEMOTAXIS PROTEIN METHYLTRANSFERASE"/>
    <property type="match status" value="1"/>
</dbReference>
<dbReference type="Gene3D" id="3.30.450.20">
    <property type="entry name" value="PAS domain"/>
    <property type="match status" value="1"/>
</dbReference>
<feature type="modified residue" description="4-aspartylphosphate" evidence="6">
    <location>
        <position position="1122"/>
    </location>
</feature>
<keyword evidence="7" id="KW-0175">Coiled coil</keyword>
<dbReference type="GO" id="GO:0006935">
    <property type="term" value="P:chemotaxis"/>
    <property type="evidence" value="ECO:0007669"/>
    <property type="project" value="UniProtKB-KW"/>
</dbReference>
<dbReference type="InterPro" id="IPR036388">
    <property type="entry name" value="WH-like_DNA-bd_sf"/>
</dbReference>
<dbReference type="SMART" id="SM00388">
    <property type="entry name" value="HisKA"/>
    <property type="match status" value="1"/>
</dbReference>
<dbReference type="PROSITE" id="PS50122">
    <property type="entry name" value="CHEB"/>
    <property type="match status" value="1"/>
</dbReference>
<evidence type="ECO:0000259" key="13">
    <source>
        <dbReference type="PROSITE" id="PS50123"/>
    </source>
</evidence>
<dbReference type="SUPFAM" id="SSF55874">
    <property type="entry name" value="ATPase domain of HSP90 chaperone/DNA topoisomerase II/histidine kinase"/>
    <property type="match status" value="1"/>
</dbReference>
<keyword evidence="6" id="KW-0597">Phosphoprotein</keyword>
<dbReference type="InterPro" id="IPR003594">
    <property type="entry name" value="HATPase_dom"/>
</dbReference>
<dbReference type="GO" id="GO:0000155">
    <property type="term" value="F:phosphorelay sensor kinase activity"/>
    <property type="evidence" value="ECO:0007669"/>
    <property type="project" value="InterPro"/>
</dbReference>
<proteinExistence type="predicted"/>
<evidence type="ECO:0000256" key="6">
    <source>
        <dbReference type="PROSITE-ProRule" id="PRU00169"/>
    </source>
</evidence>
<dbReference type="Proteomes" id="UP000182661">
    <property type="component" value="Unassembled WGS sequence"/>
</dbReference>
<feature type="coiled-coil region" evidence="7">
    <location>
        <begin position="613"/>
        <end position="700"/>
    </location>
</feature>
<dbReference type="Pfam" id="PF01739">
    <property type="entry name" value="CheR"/>
    <property type="match status" value="1"/>
</dbReference>
<keyword evidence="14" id="KW-0808">Transferase</keyword>
<dbReference type="FunFam" id="3.30.565.10:FF:000049">
    <property type="entry name" value="Two-component sensor histidine kinase"/>
    <property type="match status" value="1"/>
</dbReference>
<dbReference type="Pfam" id="PF00512">
    <property type="entry name" value="HisKA"/>
    <property type="match status" value="1"/>
</dbReference>
<evidence type="ECO:0000256" key="7">
    <source>
        <dbReference type="SAM" id="Coils"/>
    </source>
</evidence>
<dbReference type="CDD" id="cd00156">
    <property type="entry name" value="REC"/>
    <property type="match status" value="1"/>
</dbReference>
<dbReference type="SMART" id="SM00138">
    <property type="entry name" value="MeTrc"/>
    <property type="match status" value="1"/>
</dbReference>
<dbReference type="InterPro" id="IPR003661">
    <property type="entry name" value="HisK_dim/P_dom"/>
</dbReference>
<dbReference type="GO" id="GO:0006355">
    <property type="term" value="P:regulation of DNA-templated transcription"/>
    <property type="evidence" value="ECO:0007669"/>
    <property type="project" value="InterPro"/>
</dbReference>
<dbReference type="Pfam" id="PF00072">
    <property type="entry name" value="Response_reg"/>
    <property type="match status" value="2"/>
</dbReference>
<dbReference type="EMBL" id="LSRP01000071">
    <property type="protein sequence ID" value="OJF99418.1"/>
    <property type="molecule type" value="Genomic_DNA"/>
</dbReference>
<dbReference type="GO" id="GO:0008757">
    <property type="term" value="F:S-adenosylmethionine-dependent methyltransferase activity"/>
    <property type="evidence" value="ECO:0007669"/>
    <property type="project" value="InterPro"/>
</dbReference>
<dbReference type="Pfam" id="PF00196">
    <property type="entry name" value="GerE"/>
    <property type="match status" value="1"/>
</dbReference>
<dbReference type="PROSITE" id="PS00622">
    <property type="entry name" value="HTH_LUXR_1"/>
    <property type="match status" value="1"/>
</dbReference>
<dbReference type="PROSITE" id="PS50113">
    <property type="entry name" value="PAC"/>
    <property type="match status" value="1"/>
</dbReference>
<evidence type="ECO:0000256" key="4">
    <source>
        <dbReference type="ARBA" id="ARBA00023125"/>
    </source>
</evidence>
<dbReference type="GO" id="GO:0003677">
    <property type="term" value="F:DNA binding"/>
    <property type="evidence" value="ECO:0007669"/>
    <property type="project" value="UniProtKB-KW"/>
</dbReference>
<dbReference type="InterPro" id="IPR000673">
    <property type="entry name" value="Sig_transdc_resp-reg_Me-estase"/>
</dbReference>
<dbReference type="SUPFAM" id="SSF55785">
    <property type="entry name" value="PYP-like sensor domain (PAS domain)"/>
    <property type="match status" value="1"/>
</dbReference>
<dbReference type="InterPro" id="IPR035965">
    <property type="entry name" value="PAS-like_dom_sf"/>
</dbReference>
<dbReference type="PROSITE" id="PS50043">
    <property type="entry name" value="HTH_LUXR_2"/>
    <property type="match status" value="1"/>
</dbReference>
<feature type="domain" description="Response regulatory" evidence="10">
    <location>
        <begin position="1071"/>
        <end position="1325"/>
    </location>
</feature>
<dbReference type="SMART" id="SM00421">
    <property type="entry name" value="HTH_LUXR"/>
    <property type="match status" value="1"/>
</dbReference>
<keyword evidence="4" id="KW-0238">DNA-binding</keyword>
<dbReference type="SMART" id="SM00448">
    <property type="entry name" value="REC"/>
    <property type="match status" value="2"/>
</dbReference>
<dbReference type="SMART" id="SM00387">
    <property type="entry name" value="HATPase_c"/>
    <property type="match status" value="1"/>
</dbReference>
<dbReference type="Pfam" id="PF02518">
    <property type="entry name" value="HATPase_c"/>
    <property type="match status" value="1"/>
</dbReference>
<dbReference type="SUPFAM" id="SSF46894">
    <property type="entry name" value="C-terminal effector domain of the bipartite response regulators"/>
    <property type="match status" value="1"/>
</dbReference>
<dbReference type="Gene3D" id="1.10.10.10">
    <property type="entry name" value="Winged helix-like DNA-binding domain superfamily/Winged helix DNA-binding domain"/>
    <property type="match status" value="1"/>
</dbReference>
<dbReference type="CDD" id="cd00082">
    <property type="entry name" value="HisKA"/>
    <property type="match status" value="1"/>
</dbReference>
<dbReference type="InterPro" id="IPR000792">
    <property type="entry name" value="Tscrpt_reg_LuxR_C"/>
</dbReference>
<evidence type="ECO:0000256" key="1">
    <source>
        <dbReference type="ARBA" id="ARBA00000085"/>
    </source>
</evidence>
<protein>
    <recommendedName>
        <fullName evidence="2">histidine kinase</fullName>
        <ecNumber evidence="2">2.7.13.3</ecNumber>
    </recommendedName>
</protein>
<evidence type="ECO:0000256" key="2">
    <source>
        <dbReference type="ARBA" id="ARBA00012438"/>
    </source>
</evidence>
<dbReference type="SUPFAM" id="SSF52738">
    <property type="entry name" value="Methylesterase CheB, C-terminal domain"/>
    <property type="match status" value="1"/>
</dbReference>
<dbReference type="Pfam" id="PF13596">
    <property type="entry name" value="PAS_10"/>
    <property type="match status" value="1"/>
</dbReference>
<dbReference type="PANTHER" id="PTHR24422:SF27">
    <property type="entry name" value="PROTEIN-GLUTAMATE O-METHYLTRANSFERASE"/>
    <property type="match status" value="1"/>
</dbReference>
<dbReference type="InterPro" id="IPR029063">
    <property type="entry name" value="SAM-dependent_MTases_sf"/>
</dbReference>
<dbReference type="InterPro" id="IPR016032">
    <property type="entry name" value="Sig_transdc_resp-reg_C-effctor"/>
</dbReference>
<dbReference type="Gene3D" id="3.40.50.2300">
    <property type="match status" value="2"/>
</dbReference>
<evidence type="ECO:0000259" key="8">
    <source>
        <dbReference type="PROSITE" id="PS50043"/>
    </source>
</evidence>
<keyword evidence="3" id="KW-0145">Chemotaxis</keyword>
<keyword evidence="15" id="KW-1185">Reference proteome</keyword>
<dbReference type="InterPro" id="IPR050903">
    <property type="entry name" value="Bact_Chemotaxis_MeTrfase"/>
</dbReference>
<dbReference type="Gene3D" id="3.40.50.150">
    <property type="entry name" value="Vaccinia Virus protein VP39"/>
    <property type="match status" value="1"/>
</dbReference>
<evidence type="ECO:0000313" key="15">
    <source>
        <dbReference type="Proteomes" id="UP000182661"/>
    </source>
</evidence>
<evidence type="ECO:0000259" key="10">
    <source>
        <dbReference type="PROSITE" id="PS50110"/>
    </source>
</evidence>
<comment type="catalytic activity">
    <reaction evidence="1">
        <text>ATP + protein L-histidine = ADP + protein N-phospho-L-histidine.</text>
        <dbReference type="EC" id="2.7.13.3"/>
    </reaction>
</comment>